<feature type="region of interest" description="Disordered" evidence="1">
    <location>
        <begin position="65"/>
        <end position="88"/>
    </location>
</feature>
<protein>
    <submittedName>
        <fullName evidence="2">Uncharacterized protein</fullName>
    </submittedName>
</protein>
<feature type="compositionally biased region" description="Pro residues" evidence="1">
    <location>
        <begin position="77"/>
        <end position="88"/>
    </location>
</feature>
<accession>A0A3M0L9V3</accession>
<dbReference type="Proteomes" id="UP000269221">
    <property type="component" value="Unassembled WGS sequence"/>
</dbReference>
<evidence type="ECO:0000256" key="1">
    <source>
        <dbReference type="SAM" id="MobiDB-lite"/>
    </source>
</evidence>
<reference evidence="2 3" key="1">
    <citation type="submission" date="2018-07" db="EMBL/GenBank/DDBJ databases">
        <title>A high quality draft genome assembly of the barn swallow (H. rustica rustica).</title>
        <authorList>
            <person name="Formenti G."/>
            <person name="Chiara M."/>
            <person name="Poveda L."/>
            <person name="Francoijs K.-J."/>
            <person name="Bonisoli-Alquati A."/>
            <person name="Canova L."/>
            <person name="Gianfranceschi L."/>
            <person name="Horner D.S."/>
            <person name="Saino N."/>
        </authorList>
    </citation>
    <scope>NUCLEOTIDE SEQUENCE [LARGE SCALE GENOMIC DNA]</scope>
    <source>
        <strain evidence="2">Chelidonia</strain>
        <tissue evidence="2">Blood</tissue>
    </source>
</reference>
<dbReference type="EMBL" id="QRBI01000093">
    <property type="protein sequence ID" value="RMC21891.1"/>
    <property type="molecule type" value="Genomic_DNA"/>
</dbReference>
<proteinExistence type="predicted"/>
<dbReference type="AlphaFoldDB" id="A0A3M0L9V3"/>
<comment type="caution">
    <text evidence="2">The sequence shown here is derived from an EMBL/GenBank/DDBJ whole genome shotgun (WGS) entry which is preliminary data.</text>
</comment>
<keyword evidence="3" id="KW-1185">Reference proteome</keyword>
<organism evidence="2 3">
    <name type="scientific">Hirundo rustica rustica</name>
    <dbReference type="NCBI Taxonomy" id="333673"/>
    <lineage>
        <taxon>Eukaryota</taxon>
        <taxon>Metazoa</taxon>
        <taxon>Chordata</taxon>
        <taxon>Craniata</taxon>
        <taxon>Vertebrata</taxon>
        <taxon>Euteleostomi</taxon>
        <taxon>Archelosauria</taxon>
        <taxon>Archosauria</taxon>
        <taxon>Dinosauria</taxon>
        <taxon>Saurischia</taxon>
        <taxon>Theropoda</taxon>
        <taxon>Coelurosauria</taxon>
        <taxon>Aves</taxon>
        <taxon>Neognathae</taxon>
        <taxon>Neoaves</taxon>
        <taxon>Telluraves</taxon>
        <taxon>Australaves</taxon>
        <taxon>Passeriformes</taxon>
        <taxon>Sylvioidea</taxon>
        <taxon>Hirundinidae</taxon>
        <taxon>Hirundo</taxon>
    </lineage>
</organism>
<gene>
    <name evidence="2" type="ORF">DUI87_02762</name>
</gene>
<evidence type="ECO:0000313" key="3">
    <source>
        <dbReference type="Proteomes" id="UP000269221"/>
    </source>
</evidence>
<evidence type="ECO:0000313" key="2">
    <source>
        <dbReference type="EMBL" id="RMC21891.1"/>
    </source>
</evidence>
<sequence length="150" mass="16337">MRKYCVELHTSIRSVGVGYPGVCCVRGEPAAGNPKRVWTLSSAAPIARKGVGHEQGEAIGCVSVIEGTPEDGTGEEQPPPPMKLPPVPKDSPLGFMLAEWKQYPGTGDKDKAKMIHYCVEVWGRKKYLEMFFGLYLGHQKIGSGRNSTYG</sequence>
<name>A0A3M0L9V3_HIRRU</name>